<dbReference type="InterPro" id="IPR005025">
    <property type="entry name" value="FMN_Rdtase-like_dom"/>
</dbReference>
<dbReference type="InterPro" id="IPR029039">
    <property type="entry name" value="Flavoprotein-like_sf"/>
</dbReference>
<dbReference type="NCBIfam" id="TIGR04037">
    <property type="entry name" value="LLM_duo_CE1759"/>
    <property type="match status" value="1"/>
</dbReference>
<feature type="domain" description="NADPH-dependent FMN reductase-like" evidence="4">
    <location>
        <begin position="17"/>
        <end position="165"/>
    </location>
</feature>
<gene>
    <name evidence="5" type="ORF">CPE01_11270</name>
</gene>
<dbReference type="Proteomes" id="UP000321386">
    <property type="component" value="Unassembled WGS sequence"/>
</dbReference>
<dbReference type="GO" id="GO:0016491">
    <property type="term" value="F:oxidoreductase activity"/>
    <property type="evidence" value="ECO:0007669"/>
    <property type="project" value="UniProtKB-KW"/>
</dbReference>
<proteinExistence type="predicted"/>
<protein>
    <submittedName>
        <fullName evidence="5">FMN reductase</fullName>
    </submittedName>
</protein>
<accession>A0A510URW1</accession>
<evidence type="ECO:0000256" key="1">
    <source>
        <dbReference type="ARBA" id="ARBA00022630"/>
    </source>
</evidence>
<keyword evidence="3" id="KW-0560">Oxidoreductase</keyword>
<sequence>MSTSFPIGAPMAAERSLVVVSAGVSQPSSTRLLADRLAAATVDELAARGLRATVTTIELRDLAHEIVNMTLTGFASGALSDALTKLAAADGVIAVTPVFTASYAGLFKSFVDVLDKDALAGMPVLLGATGGTGRHSLVLEYALRPLFGYLHADVVGTGVFAATDDWSDGGGDDVKPLPERIRRAGRELAEGVAEREPAKPAGLYDAVPSFEDLLGH</sequence>
<dbReference type="EMBL" id="BJUA01000004">
    <property type="protein sequence ID" value="GEK17394.1"/>
    <property type="molecule type" value="Genomic_DNA"/>
</dbReference>
<evidence type="ECO:0000313" key="6">
    <source>
        <dbReference type="Proteomes" id="UP000321386"/>
    </source>
</evidence>
<name>A0A510URW1_9CELL</name>
<keyword evidence="6" id="KW-1185">Reference proteome</keyword>
<dbReference type="Pfam" id="PF03358">
    <property type="entry name" value="FMN_red"/>
    <property type="match status" value="1"/>
</dbReference>
<keyword evidence="1" id="KW-0285">Flavoprotein</keyword>
<evidence type="ECO:0000259" key="4">
    <source>
        <dbReference type="Pfam" id="PF03358"/>
    </source>
</evidence>
<dbReference type="PANTHER" id="PTHR43408">
    <property type="entry name" value="FMN REDUCTASE (NADPH)"/>
    <property type="match status" value="1"/>
</dbReference>
<dbReference type="PANTHER" id="PTHR43408:SF2">
    <property type="entry name" value="FMN REDUCTASE (NADPH)"/>
    <property type="match status" value="1"/>
</dbReference>
<reference evidence="5 6" key="1">
    <citation type="submission" date="2019-07" db="EMBL/GenBank/DDBJ databases">
        <title>Whole genome shotgun sequence of Cellulomonas persica NBRC 101101.</title>
        <authorList>
            <person name="Hosoyama A."/>
            <person name="Uohara A."/>
            <person name="Ohji S."/>
            <person name="Ichikawa N."/>
        </authorList>
    </citation>
    <scope>NUCLEOTIDE SEQUENCE [LARGE SCALE GENOMIC DNA]</scope>
    <source>
        <strain evidence="5 6">NBRC 101101</strain>
    </source>
</reference>
<comment type="caution">
    <text evidence="5">The sequence shown here is derived from an EMBL/GenBank/DDBJ whole genome shotgun (WGS) entry which is preliminary data.</text>
</comment>
<dbReference type="AlphaFoldDB" id="A0A510URW1"/>
<dbReference type="InterPro" id="IPR051814">
    <property type="entry name" value="NAD(P)H-dep_FMN_reductase"/>
</dbReference>
<dbReference type="SUPFAM" id="SSF52218">
    <property type="entry name" value="Flavoproteins"/>
    <property type="match status" value="1"/>
</dbReference>
<evidence type="ECO:0000313" key="5">
    <source>
        <dbReference type="EMBL" id="GEK17394.1"/>
    </source>
</evidence>
<evidence type="ECO:0000256" key="3">
    <source>
        <dbReference type="ARBA" id="ARBA00023002"/>
    </source>
</evidence>
<organism evidence="5 6">
    <name type="scientific">Cellulomonas persica</name>
    <dbReference type="NCBI Taxonomy" id="76861"/>
    <lineage>
        <taxon>Bacteria</taxon>
        <taxon>Bacillati</taxon>
        <taxon>Actinomycetota</taxon>
        <taxon>Actinomycetes</taxon>
        <taxon>Micrococcales</taxon>
        <taxon>Cellulomonadaceae</taxon>
        <taxon>Cellulomonas</taxon>
    </lineage>
</organism>
<dbReference type="Gene3D" id="3.40.50.360">
    <property type="match status" value="1"/>
</dbReference>
<evidence type="ECO:0000256" key="2">
    <source>
        <dbReference type="ARBA" id="ARBA00022643"/>
    </source>
</evidence>
<dbReference type="InterPro" id="IPR023932">
    <property type="entry name" value="CE1759_FMN_reduct"/>
</dbReference>
<keyword evidence="2" id="KW-0288">FMN</keyword>